<protein>
    <recommendedName>
        <fullName evidence="3">KANL3/Tex30 alpha/beta hydrolase-like domain-containing protein</fullName>
    </recommendedName>
</protein>
<dbReference type="KEGG" id="mox:DAMO_2036"/>
<reference evidence="1 2" key="1">
    <citation type="journal article" date="2010" name="Nature">
        <title>Nitrite-driven anaerobic methane oxidation by oxygenic bacteria.</title>
        <authorList>
            <person name="Ettwig K.F."/>
            <person name="Butler M.K."/>
            <person name="Le Paslier D."/>
            <person name="Pelletier E."/>
            <person name="Mangenot S."/>
            <person name="Kuypers M.M.M."/>
            <person name="Schreiber F."/>
            <person name="Dutilh B.E."/>
            <person name="Zedelius J."/>
            <person name="de Beer D."/>
            <person name="Gloerich J."/>
            <person name="Wessels H.J.C.T."/>
            <person name="van Allen T."/>
            <person name="Luesken F."/>
            <person name="Wu M."/>
            <person name="van de Pas-Schoonen K.T."/>
            <person name="Op den Camp H.J.M."/>
            <person name="Janssen-Megens E.M."/>
            <person name="Francoijs K-J."/>
            <person name="Stunnenberg H."/>
            <person name="Weissenbach J."/>
            <person name="Jetten M.S.M."/>
            <person name="Strous M."/>
        </authorList>
    </citation>
    <scope>NUCLEOTIDE SEQUENCE [LARGE SCALE GENOMIC DNA]</scope>
</reference>
<proteinExistence type="predicted"/>
<dbReference type="Proteomes" id="UP000006898">
    <property type="component" value="Chromosome"/>
</dbReference>
<dbReference type="eggNOG" id="COG1073">
    <property type="taxonomic scope" value="Bacteria"/>
</dbReference>
<organism evidence="1 2">
    <name type="scientific">Methylomirabilis oxygeniifera</name>
    <dbReference type="NCBI Taxonomy" id="671143"/>
    <lineage>
        <taxon>Bacteria</taxon>
        <taxon>Candidatus Methylomirabilota</taxon>
        <taxon>Candidatus Methylomirabilia</taxon>
        <taxon>Candidatus Methylomirabilales</taxon>
        <taxon>Candidatus Methylomirabilaceae</taxon>
        <taxon>Candidatus Methylomirabilis</taxon>
    </lineage>
</organism>
<dbReference type="InterPro" id="IPR029058">
    <property type="entry name" value="AB_hydrolase_fold"/>
</dbReference>
<evidence type="ECO:0008006" key="3">
    <source>
        <dbReference type="Google" id="ProtNLM"/>
    </source>
</evidence>
<dbReference type="SUPFAM" id="SSF53474">
    <property type="entry name" value="alpha/beta-Hydrolases"/>
    <property type="match status" value="1"/>
</dbReference>
<dbReference type="HOGENOM" id="CLU_1080477_0_0_0"/>
<dbReference type="EMBL" id="FP565575">
    <property type="protein sequence ID" value="CBE69086.1"/>
    <property type="molecule type" value="Genomic_DNA"/>
</dbReference>
<evidence type="ECO:0000313" key="2">
    <source>
        <dbReference type="Proteomes" id="UP000006898"/>
    </source>
</evidence>
<gene>
    <name evidence="1" type="ORF">DAMO_2036</name>
</gene>
<sequence>MSNESSAVAGDEPIQILVEDKGSLAGKLRRTTVGRKWALICRGLTGSLECRSSLDDLADSLDVEFWSSLRFDYRHSLKPEVGESLRTAVSMVADTKAAMAALHRQSRRMPDVVIARGYGARIAMEALLEAPDVPLIMWAPIIWLRTSLEIRYRLHEIRRLGFTEFDNAKVDAQFIASLQDPSDEEIKSWIVPTRQHVIICAQDDSVVPERLIEETEKVITSAGARVVVISVPGEHPHPDKDVSRQISKIIQVAGILT</sequence>
<dbReference type="STRING" id="671143.DAMO_2036"/>
<dbReference type="Gene3D" id="3.40.50.1820">
    <property type="entry name" value="alpha/beta hydrolase"/>
    <property type="match status" value="1"/>
</dbReference>
<evidence type="ECO:0000313" key="1">
    <source>
        <dbReference type="EMBL" id="CBE69086.1"/>
    </source>
</evidence>
<dbReference type="AlphaFoldDB" id="D5MH55"/>
<name>D5MH55_METO1</name>
<accession>D5MH55</accession>